<proteinExistence type="inferred from homology"/>
<organism evidence="14">
    <name type="scientific">hydrothermal vent metagenome</name>
    <dbReference type="NCBI Taxonomy" id="652676"/>
    <lineage>
        <taxon>unclassified sequences</taxon>
        <taxon>metagenomes</taxon>
        <taxon>ecological metagenomes</taxon>
    </lineage>
</organism>
<evidence type="ECO:0000256" key="11">
    <source>
        <dbReference type="ARBA" id="ARBA00023136"/>
    </source>
</evidence>
<dbReference type="InterPro" id="IPR016174">
    <property type="entry name" value="Di-haem_cyt_TM"/>
</dbReference>
<dbReference type="GO" id="GO:0020037">
    <property type="term" value="F:heme binding"/>
    <property type="evidence" value="ECO:0007669"/>
    <property type="project" value="TreeGrafter"/>
</dbReference>
<evidence type="ECO:0000256" key="5">
    <source>
        <dbReference type="ARBA" id="ARBA00022617"/>
    </source>
</evidence>
<dbReference type="EMBL" id="UOGC01000073">
    <property type="protein sequence ID" value="VAX18538.1"/>
    <property type="molecule type" value="Genomic_DNA"/>
</dbReference>
<evidence type="ECO:0000259" key="13">
    <source>
        <dbReference type="Pfam" id="PF01292"/>
    </source>
</evidence>
<dbReference type="GO" id="GO:0005886">
    <property type="term" value="C:plasma membrane"/>
    <property type="evidence" value="ECO:0007669"/>
    <property type="project" value="UniProtKB-SubCell"/>
</dbReference>
<keyword evidence="4" id="KW-1003">Cell membrane</keyword>
<evidence type="ECO:0000256" key="12">
    <source>
        <dbReference type="SAM" id="Phobius"/>
    </source>
</evidence>
<keyword evidence="8" id="KW-0249">Electron transport</keyword>
<evidence type="ECO:0000313" key="14">
    <source>
        <dbReference type="EMBL" id="VAX18538.1"/>
    </source>
</evidence>
<keyword evidence="6 12" id="KW-0812">Transmembrane</keyword>
<comment type="subcellular location">
    <subcellularLocation>
        <location evidence="1">Cell membrane</location>
        <topology evidence="1">Multi-pass membrane protein</topology>
    </subcellularLocation>
</comment>
<evidence type="ECO:0000256" key="1">
    <source>
        <dbReference type="ARBA" id="ARBA00004651"/>
    </source>
</evidence>
<keyword evidence="3" id="KW-0813">Transport</keyword>
<dbReference type="GO" id="GO:0005506">
    <property type="term" value="F:iron ion binding"/>
    <property type="evidence" value="ECO:0007669"/>
    <property type="project" value="InterPro"/>
</dbReference>
<keyword evidence="11 12" id="KW-0472">Membrane</keyword>
<evidence type="ECO:0000256" key="9">
    <source>
        <dbReference type="ARBA" id="ARBA00022989"/>
    </source>
</evidence>
<feature type="transmembrane region" description="Helical" evidence="12">
    <location>
        <begin position="129"/>
        <end position="147"/>
    </location>
</feature>
<feature type="transmembrane region" description="Helical" evidence="12">
    <location>
        <begin position="185"/>
        <end position="204"/>
    </location>
</feature>
<sequence length="264" mass="30195">MDSRLGVLESGETYLVVRTRPLVACLLHWVLFLSIVVLVITGYYIGDPQFYYGRGEAYQAFAMAEMRLYHLYASWAMVFVLVSRFYLAFTESCNHDIKQFLPTPKNIVNAVKLAIYFVTFRGENAHYRFVNPLGGIGIFMMAIFMLTQTITGISLYSAGTGAGSLWWVFGSPVDTMLEGQQNVRLIHHLVMYFLMFVILIHVYMQVWKNSVFTESDISSIIAGYKIFPLSQIGHFADYYGLRLTEDAPAKKRMDEVSTEMEKDK</sequence>
<dbReference type="GO" id="GO:0022904">
    <property type="term" value="P:respiratory electron transport chain"/>
    <property type="evidence" value="ECO:0007669"/>
    <property type="project" value="InterPro"/>
</dbReference>
<evidence type="ECO:0000256" key="4">
    <source>
        <dbReference type="ARBA" id="ARBA00022475"/>
    </source>
</evidence>
<evidence type="ECO:0000256" key="3">
    <source>
        <dbReference type="ARBA" id="ARBA00022448"/>
    </source>
</evidence>
<name>A0A3B1C3X8_9ZZZZ</name>
<evidence type="ECO:0000256" key="2">
    <source>
        <dbReference type="ARBA" id="ARBA00008622"/>
    </source>
</evidence>
<dbReference type="Gene3D" id="1.20.950.20">
    <property type="entry name" value="Transmembrane di-heme cytochromes, Chain C"/>
    <property type="match status" value="1"/>
</dbReference>
<dbReference type="SUPFAM" id="SSF81342">
    <property type="entry name" value="Transmembrane di-heme cytochromes"/>
    <property type="match status" value="1"/>
</dbReference>
<dbReference type="InterPro" id="IPR000516">
    <property type="entry name" value="Ni-dep_Hydgase_cyt-B"/>
</dbReference>
<feature type="domain" description="Cytochrome b561 bacterial/Ni-hydrogenase" evidence="13">
    <location>
        <begin position="21"/>
        <end position="222"/>
    </location>
</feature>
<keyword evidence="5" id="KW-0349">Heme</keyword>
<dbReference type="InterPro" id="IPR011577">
    <property type="entry name" value="Cyt_b561_bac/Ni-Hgenase"/>
</dbReference>
<comment type="similarity">
    <text evidence="2">Belongs to the HupC/HyaC/HydC family.</text>
</comment>
<feature type="transmembrane region" description="Helical" evidence="12">
    <location>
        <begin position="69"/>
        <end position="89"/>
    </location>
</feature>
<evidence type="ECO:0000256" key="7">
    <source>
        <dbReference type="ARBA" id="ARBA00022723"/>
    </source>
</evidence>
<dbReference type="GO" id="GO:0009055">
    <property type="term" value="F:electron transfer activity"/>
    <property type="evidence" value="ECO:0007669"/>
    <property type="project" value="InterPro"/>
</dbReference>
<dbReference type="PANTHER" id="PTHR30485">
    <property type="entry name" value="NI/FE-HYDROGENASE 1 B-TYPE CYTOCHROME SUBUNIT"/>
    <property type="match status" value="1"/>
</dbReference>
<dbReference type="PRINTS" id="PR00161">
    <property type="entry name" value="NIHGNASECYTB"/>
</dbReference>
<protein>
    <recommendedName>
        <fullName evidence="13">Cytochrome b561 bacterial/Ni-hydrogenase domain-containing protein</fullName>
    </recommendedName>
</protein>
<reference evidence="14" key="1">
    <citation type="submission" date="2018-06" db="EMBL/GenBank/DDBJ databases">
        <authorList>
            <person name="Zhirakovskaya E."/>
        </authorList>
    </citation>
    <scope>NUCLEOTIDE SEQUENCE</scope>
</reference>
<evidence type="ECO:0000256" key="6">
    <source>
        <dbReference type="ARBA" id="ARBA00022692"/>
    </source>
</evidence>
<accession>A0A3B1C3X8</accession>
<dbReference type="InterPro" id="IPR051542">
    <property type="entry name" value="Hydrogenase_cytochrome"/>
</dbReference>
<dbReference type="PANTHER" id="PTHR30485:SF2">
    <property type="entry name" value="BLL0597 PROTEIN"/>
    <property type="match status" value="1"/>
</dbReference>
<evidence type="ECO:0000256" key="10">
    <source>
        <dbReference type="ARBA" id="ARBA00023004"/>
    </source>
</evidence>
<keyword evidence="10" id="KW-0408">Iron</keyword>
<evidence type="ECO:0000256" key="8">
    <source>
        <dbReference type="ARBA" id="ARBA00022982"/>
    </source>
</evidence>
<gene>
    <name evidence="14" type="ORF">MNBD_NITROSPINAE01-1176</name>
</gene>
<dbReference type="AlphaFoldDB" id="A0A3B1C3X8"/>
<feature type="transmembrane region" description="Helical" evidence="12">
    <location>
        <begin position="21"/>
        <end position="45"/>
    </location>
</feature>
<dbReference type="Pfam" id="PF01292">
    <property type="entry name" value="Ni_hydr_CYTB"/>
    <property type="match status" value="1"/>
</dbReference>
<keyword evidence="9 12" id="KW-1133">Transmembrane helix</keyword>
<dbReference type="NCBIfam" id="TIGR02125">
    <property type="entry name" value="CytB-hydogenase"/>
    <property type="match status" value="1"/>
</dbReference>
<keyword evidence="7" id="KW-0479">Metal-binding</keyword>